<gene>
    <name evidence="3" type="ORF">VNO80_11577</name>
</gene>
<dbReference type="GO" id="GO:0008622">
    <property type="term" value="C:epsilon DNA polymerase complex"/>
    <property type="evidence" value="ECO:0007669"/>
    <property type="project" value="InterPro"/>
</dbReference>
<dbReference type="GO" id="GO:0006272">
    <property type="term" value="P:leading strand elongation"/>
    <property type="evidence" value="ECO:0007669"/>
    <property type="project" value="TreeGrafter"/>
</dbReference>
<dbReference type="InterPro" id="IPR013697">
    <property type="entry name" value="DNA_pol_e_suA_C"/>
</dbReference>
<keyword evidence="1" id="KW-0479">Metal-binding</keyword>
<dbReference type="EMBL" id="JAYMYR010000004">
    <property type="protein sequence ID" value="KAK7369537.1"/>
    <property type="molecule type" value="Genomic_DNA"/>
</dbReference>
<keyword evidence="1" id="KW-0863">Zinc-finger</keyword>
<comment type="similarity">
    <text evidence="1">Belongs to the DNA polymerase type-B family.</text>
</comment>
<accession>A0AAN9NAP3</accession>
<dbReference type="PANTHER" id="PTHR10670:SF0">
    <property type="entry name" value="DNA POLYMERASE EPSILON CATALYTIC SUBUNIT A"/>
    <property type="match status" value="1"/>
</dbReference>
<dbReference type="AlphaFoldDB" id="A0AAN9NAP3"/>
<sequence length="122" mass="14220">MRNPSPLFQPVQLRDAPTREECPLIYHLDVAAMYPNIILTNRLQVMQKVFVLLLAEFRKLGATIVFANFTKIIRKIIKDILGNQINAPYHIPDVTVYVRHRRIDCSRTRKACAQEVDWSKPF</sequence>
<keyword evidence="1" id="KW-0238">DNA-binding</keyword>
<comment type="function">
    <text evidence="1">DNA polymerase II participates in chromosomal DNA replication.</text>
</comment>
<reference evidence="3 4" key="1">
    <citation type="submission" date="2024-01" db="EMBL/GenBank/DDBJ databases">
        <title>The genomes of 5 underutilized Papilionoideae crops provide insights into root nodulation and disease resistanc.</title>
        <authorList>
            <person name="Jiang F."/>
        </authorList>
    </citation>
    <scope>NUCLEOTIDE SEQUENCE [LARGE SCALE GENOMIC DNA]</scope>
    <source>
        <strain evidence="3">JINMINGXINNONG_FW02</strain>
        <tissue evidence="3">Leaves</tissue>
    </source>
</reference>
<evidence type="ECO:0000313" key="3">
    <source>
        <dbReference type="EMBL" id="KAK7369537.1"/>
    </source>
</evidence>
<keyword evidence="1" id="KW-0235">DNA replication</keyword>
<comment type="subcellular location">
    <subcellularLocation>
        <location evidence="1">Nucleus</location>
    </subcellularLocation>
</comment>
<dbReference type="GO" id="GO:0045004">
    <property type="term" value="P:DNA replication proofreading"/>
    <property type="evidence" value="ECO:0007669"/>
    <property type="project" value="TreeGrafter"/>
</dbReference>
<dbReference type="InterPro" id="IPR043502">
    <property type="entry name" value="DNA/RNA_pol_sf"/>
</dbReference>
<keyword evidence="1" id="KW-0808">Transferase</keyword>
<dbReference type="GO" id="GO:0008270">
    <property type="term" value="F:zinc ion binding"/>
    <property type="evidence" value="ECO:0007669"/>
    <property type="project" value="UniProtKB-KW"/>
</dbReference>
<name>A0AAN9NAP3_PHACN</name>
<keyword evidence="1" id="KW-0548">Nucleotidyltransferase</keyword>
<comment type="caution">
    <text evidence="3">The sequence shown here is derived from an EMBL/GenBank/DDBJ whole genome shotgun (WGS) entry which is preliminary data.</text>
</comment>
<organism evidence="3 4">
    <name type="scientific">Phaseolus coccineus</name>
    <name type="common">Scarlet runner bean</name>
    <name type="synonym">Phaseolus multiflorus</name>
    <dbReference type="NCBI Taxonomy" id="3886"/>
    <lineage>
        <taxon>Eukaryota</taxon>
        <taxon>Viridiplantae</taxon>
        <taxon>Streptophyta</taxon>
        <taxon>Embryophyta</taxon>
        <taxon>Tracheophyta</taxon>
        <taxon>Spermatophyta</taxon>
        <taxon>Magnoliopsida</taxon>
        <taxon>eudicotyledons</taxon>
        <taxon>Gunneridae</taxon>
        <taxon>Pentapetalae</taxon>
        <taxon>rosids</taxon>
        <taxon>fabids</taxon>
        <taxon>Fabales</taxon>
        <taxon>Fabaceae</taxon>
        <taxon>Papilionoideae</taxon>
        <taxon>50 kb inversion clade</taxon>
        <taxon>NPAAA clade</taxon>
        <taxon>indigoferoid/millettioid clade</taxon>
        <taxon>Phaseoleae</taxon>
        <taxon>Phaseolus</taxon>
    </lineage>
</organism>
<evidence type="ECO:0000259" key="2">
    <source>
        <dbReference type="Pfam" id="PF08490"/>
    </source>
</evidence>
<feature type="domain" description="DNA polymerase epsilon catalytic subunit A C-terminal" evidence="2">
    <location>
        <begin position="32"/>
        <end position="78"/>
    </location>
</feature>
<dbReference type="GO" id="GO:0006297">
    <property type="term" value="P:nucleotide-excision repair, DNA gap filling"/>
    <property type="evidence" value="ECO:0007669"/>
    <property type="project" value="TreeGrafter"/>
</dbReference>
<dbReference type="Pfam" id="PF08490">
    <property type="entry name" value="DUF1744"/>
    <property type="match status" value="1"/>
</dbReference>
<dbReference type="GO" id="GO:0003887">
    <property type="term" value="F:DNA-directed DNA polymerase activity"/>
    <property type="evidence" value="ECO:0007669"/>
    <property type="project" value="UniProtKB-KW"/>
</dbReference>
<keyword evidence="1" id="KW-0408">Iron</keyword>
<dbReference type="GO" id="GO:0003677">
    <property type="term" value="F:DNA binding"/>
    <property type="evidence" value="ECO:0007669"/>
    <property type="project" value="UniProtKB-KW"/>
</dbReference>
<proteinExistence type="inferred from homology"/>
<keyword evidence="1" id="KW-0862">Zinc</keyword>
<dbReference type="Proteomes" id="UP001374584">
    <property type="component" value="Unassembled WGS sequence"/>
</dbReference>
<keyword evidence="1" id="KW-0411">Iron-sulfur</keyword>
<dbReference type="EC" id="2.7.7.7" evidence="1"/>
<dbReference type="InterPro" id="IPR029703">
    <property type="entry name" value="POL2"/>
</dbReference>
<keyword evidence="1" id="KW-0539">Nucleus</keyword>
<dbReference type="GO" id="GO:0006287">
    <property type="term" value="P:base-excision repair, gap-filling"/>
    <property type="evidence" value="ECO:0007669"/>
    <property type="project" value="TreeGrafter"/>
</dbReference>
<dbReference type="PANTHER" id="PTHR10670">
    <property type="entry name" value="DNA POLYMERASE EPSILON CATALYTIC SUBUNIT A"/>
    <property type="match status" value="1"/>
</dbReference>
<protein>
    <recommendedName>
        <fullName evidence="1">DNA polymerase epsilon catalytic subunit</fullName>
        <ecNumber evidence="1">2.7.7.7</ecNumber>
    </recommendedName>
</protein>
<dbReference type="SUPFAM" id="SSF56672">
    <property type="entry name" value="DNA/RNA polymerases"/>
    <property type="match status" value="1"/>
</dbReference>
<keyword evidence="1" id="KW-0004">4Fe-4S</keyword>
<dbReference type="GO" id="GO:0051539">
    <property type="term" value="F:4 iron, 4 sulfur cluster binding"/>
    <property type="evidence" value="ECO:0007669"/>
    <property type="project" value="UniProtKB-KW"/>
</dbReference>
<keyword evidence="1" id="KW-0239">DNA-directed DNA polymerase</keyword>
<dbReference type="GO" id="GO:0008310">
    <property type="term" value="F:single-stranded DNA 3'-5' DNA exonuclease activity"/>
    <property type="evidence" value="ECO:0007669"/>
    <property type="project" value="TreeGrafter"/>
</dbReference>
<comment type="catalytic activity">
    <reaction evidence="1">
        <text>DNA(n) + a 2'-deoxyribonucleoside 5'-triphosphate = DNA(n+1) + diphosphate</text>
        <dbReference type="Rhea" id="RHEA:22508"/>
        <dbReference type="Rhea" id="RHEA-COMP:17339"/>
        <dbReference type="Rhea" id="RHEA-COMP:17340"/>
        <dbReference type="ChEBI" id="CHEBI:33019"/>
        <dbReference type="ChEBI" id="CHEBI:61560"/>
        <dbReference type="ChEBI" id="CHEBI:173112"/>
        <dbReference type="EC" id="2.7.7.7"/>
    </reaction>
</comment>
<dbReference type="GO" id="GO:0000278">
    <property type="term" value="P:mitotic cell cycle"/>
    <property type="evidence" value="ECO:0007669"/>
    <property type="project" value="TreeGrafter"/>
</dbReference>
<evidence type="ECO:0000256" key="1">
    <source>
        <dbReference type="RuleBase" id="RU365029"/>
    </source>
</evidence>
<evidence type="ECO:0000313" key="4">
    <source>
        <dbReference type="Proteomes" id="UP001374584"/>
    </source>
</evidence>
<comment type="cofactor">
    <cofactor evidence="1">
        <name>[4Fe-4S] cluster</name>
        <dbReference type="ChEBI" id="CHEBI:49883"/>
    </cofactor>
</comment>
<keyword evidence="4" id="KW-1185">Reference proteome</keyword>